<dbReference type="InterPro" id="IPR036388">
    <property type="entry name" value="WH-like_DNA-bd_sf"/>
</dbReference>
<evidence type="ECO:0000259" key="6">
    <source>
        <dbReference type="PROSITE" id="PS50110"/>
    </source>
</evidence>
<keyword evidence="1" id="KW-0805">Transcription regulation</keyword>
<evidence type="ECO:0000256" key="2">
    <source>
        <dbReference type="ARBA" id="ARBA00023125"/>
    </source>
</evidence>
<dbReference type="Pfam" id="PF00196">
    <property type="entry name" value="GerE"/>
    <property type="match status" value="1"/>
</dbReference>
<dbReference type="PROSITE" id="PS50110">
    <property type="entry name" value="RESPONSE_REGULATORY"/>
    <property type="match status" value="1"/>
</dbReference>
<evidence type="ECO:0000313" key="8">
    <source>
        <dbReference type="Proteomes" id="UP000216147"/>
    </source>
</evidence>
<dbReference type="PROSITE" id="PS50043">
    <property type="entry name" value="HTH_LUXR_2"/>
    <property type="match status" value="1"/>
</dbReference>
<dbReference type="CDD" id="cd06170">
    <property type="entry name" value="LuxR_C_like"/>
    <property type="match status" value="1"/>
</dbReference>
<dbReference type="GO" id="GO:0000160">
    <property type="term" value="P:phosphorelay signal transduction system"/>
    <property type="evidence" value="ECO:0007669"/>
    <property type="project" value="InterPro"/>
</dbReference>
<dbReference type="GO" id="GO:0003677">
    <property type="term" value="F:DNA binding"/>
    <property type="evidence" value="ECO:0007669"/>
    <property type="project" value="UniProtKB-KW"/>
</dbReference>
<dbReference type="InterPro" id="IPR016032">
    <property type="entry name" value="Sig_transdc_resp-reg_C-effctor"/>
</dbReference>
<evidence type="ECO:0000256" key="1">
    <source>
        <dbReference type="ARBA" id="ARBA00023015"/>
    </source>
</evidence>
<dbReference type="SMART" id="SM00421">
    <property type="entry name" value="HTH_LUXR"/>
    <property type="match status" value="1"/>
</dbReference>
<dbReference type="PANTHER" id="PTHR44688">
    <property type="entry name" value="DNA-BINDING TRANSCRIPTIONAL ACTIVATOR DEVR_DOSR"/>
    <property type="match status" value="1"/>
</dbReference>
<dbReference type="InterPro" id="IPR011006">
    <property type="entry name" value="CheY-like_superfamily"/>
</dbReference>
<keyword evidence="2 7" id="KW-0238">DNA-binding</keyword>
<dbReference type="EMBL" id="NCEQ01000001">
    <property type="protein sequence ID" value="OYX58890.1"/>
    <property type="molecule type" value="Genomic_DNA"/>
</dbReference>
<dbReference type="AlphaFoldDB" id="A0A258HPG8"/>
<evidence type="ECO:0000256" key="4">
    <source>
        <dbReference type="PROSITE-ProRule" id="PRU00169"/>
    </source>
</evidence>
<organism evidence="7 8">
    <name type="scientific">Brevundimonas subvibrioides</name>
    <dbReference type="NCBI Taxonomy" id="74313"/>
    <lineage>
        <taxon>Bacteria</taxon>
        <taxon>Pseudomonadati</taxon>
        <taxon>Pseudomonadota</taxon>
        <taxon>Alphaproteobacteria</taxon>
        <taxon>Caulobacterales</taxon>
        <taxon>Caulobacteraceae</taxon>
        <taxon>Brevundimonas</taxon>
    </lineage>
</organism>
<evidence type="ECO:0000259" key="5">
    <source>
        <dbReference type="PROSITE" id="PS50043"/>
    </source>
</evidence>
<dbReference type="Pfam" id="PF00072">
    <property type="entry name" value="Response_reg"/>
    <property type="match status" value="1"/>
</dbReference>
<feature type="modified residue" description="4-aspartylphosphate" evidence="4">
    <location>
        <position position="54"/>
    </location>
</feature>
<dbReference type="Proteomes" id="UP000216147">
    <property type="component" value="Unassembled WGS sequence"/>
</dbReference>
<keyword evidence="3" id="KW-0804">Transcription</keyword>
<name>A0A258HPG8_9CAUL</name>
<comment type="caution">
    <text evidence="7">The sequence shown here is derived from an EMBL/GenBank/DDBJ whole genome shotgun (WGS) entry which is preliminary data.</text>
</comment>
<dbReference type="SUPFAM" id="SSF52172">
    <property type="entry name" value="CheY-like"/>
    <property type="match status" value="1"/>
</dbReference>
<dbReference type="PRINTS" id="PR00038">
    <property type="entry name" value="HTHLUXR"/>
</dbReference>
<evidence type="ECO:0000313" key="7">
    <source>
        <dbReference type="EMBL" id="OYX58890.1"/>
    </source>
</evidence>
<dbReference type="GO" id="GO:0006355">
    <property type="term" value="P:regulation of DNA-templated transcription"/>
    <property type="evidence" value="ECO:0007669"/>
    <property type="project" value="InterPro"/>
</dbReference>
<accession>A0A258HPG8</accession>
<feature type="domain" description="Response regulatory" evidence="6">
    <location>
        <begin position="5"/>
        <end position="120"/>
    </location>
</feature>
<evidence type="ECO:0000256" key="3">
    <source>
        <dbReference type="ARBA" id="ARBA00023163"/>
    </source>
</evidence>
<reference evidence="7 8" key="1">
    <citation type="submission" date="2017-03" db="EMBL/GenBank/DDBJ databases">
        <title>Lifting the veil on microbial sulfur biogeochemistry in mining wastewaters.</title>
        <authorList>
            <person name="Kantor R.S."/>
            <person name="Colenbrander Nelson T."/>
            <person name="Marshall S."/>
            <person name="Bennett D."/>
            <person name="Apte S."/>
            <person name="Camacho D."/>
            <person name="Thomas B.C."/>
            <person name="Warren L.A."/>
            <person name="Banfield J.F."/>
        </authorList>
    </citation>
    <scope>NUCLEOTIDE SEQUENCE [LARGE SCALE GENOMIC DNA]</scope>
    <source>
        <strain evidence="7">32-68-21</strain>
    </source>
</reference>
<protein>
    <submittedName>
        <fullName evidence="7">DNA-binding response regulator</fullName>
    </submittedName>
</protein>
<dbReference type="SUPFAM" id="SSF46894">
    <property type="entry name" value="C-terminal effector domain of the bipartite response regulators"/>
    <property type="match status" value="1"/>
</dbReference>
<dbReference type="Gene3D" id="1.10.10.10">
    <property type="entry name" value="Winged helix-like DNA-binding domain superfamily/Winged helix DNA-binding domain"/>
    <property type="match status" value="1"/>
</dbReference>
<keyword evidence="4" id="KW-0597">Phosphoprotein</keyword>
<feature type="domain" description="HTH luxR-type" evidence="5">
    <location>
        <begin position="136"/>
        <end position="201"/>
    </location>
</feature>
<dbReference type="PANTHER" id="PTHR44688:SF16">
    <property type="entry name" value="DNA-BINDING TRANSCRIPTIONAL ACTIVATOR DEVR_DOSR"/>
    <property type="match status" value="1"/>
</dbReference>
<dbReference type="InterPro" id="IPR001789">
    <property type="entry name" value="Sig_transdc_resp-reg_receiver"/>
</dbReference>
<dbReference type="InterPro" id="IPR000792">
    <property type="entry name" value="Tscrpt_reg_LuxR_C"/>
</dbReference>
<sequence>MILPSTFVIEDDFAVRDALVTLLRAEGVPARGFSSGTDFFDRMPADVVACVVTDLRMPGLDGVEVVRRVAEMKGNAWPIIVITGHGDVAAAVELMKSGVVDFIEKPFDPPRLLEAVRGCLVHLMNDGGARQSRLEAAGRIAQLSQRENQVFRALVKGRSNKEIAAELSISPRTVEIFRAKVMTKMQADSLSDLVRMGLASPPE</sequence>
<dbReference type="SMART" id="SM00448">
    <property type="entry name" value="REC"/>
    <property type="match status" value="1"/>
</dbReference>
<proteinExistence type="predicted"/>
<dbReference type="Gene3D" id="3.40.50.2300">
    <property type="match status" value="1"/>
</dbReference>
<gene>
    <name evidence="7" type="primary">fixJ</name>
    <name evidence="7" type="ORF">B7Y86_00190</name>
</gene>